<name>A0A182RG21_ANOFN</name>
<feature type="transmembrane region" description="Helical" evidence="8">
    <location>
        <begin position="173"/>
        <end position="200"/>
    </location>
</feature>
<comment type="subcellular location">
    <subcellularLocation>
        <location evidence="1 8">Cell membrane</location>
        <topology evidence="1 8">Multi-pass membrane protein</topology>
    </subcellularLocation>
</comment>
<evidence type="ECO:0000256" key="1">
    <source>
        <dbReference type="ARBA" id="ARBA00004651"/>
    </source>
</evidence>
<feature type="transmembrane region" description="Helical" evidence="8">
    <location>
        <begin position="12"/>
        <end position="33"/>
    </location>
</feature>
<protein>
    <recommendedName>
        <fullName evidence="8">Gustatory receptor</fullName>
    </recommendedName>
</protein>
<keyword evidence="5 8" id="KW-0472">Membrane</keyword>
<dbReference type="GO" id="GO:0030425">
    <property type="term" value="C:dendrite"/>
    <property type="evidence" value="ECO:0007669"/>
    <property type="project" value="TreeGrafter"/>
</dbReference>
<keyword evidence="3 8" id="KW-0812">Transmembrane</keyword>
<dbReference type="GO" id="GO:0043025">
    <property type="term" value="C:neuronal cell body"/>
    <property type="evidence" value="ECO:0007669"/>
    <property type="project" value="TreeGrafter"/>
</dbReference>
<evidence type="ECO:0000256" key="8">
    <source>
        <dbReference type="RuleBase" id="RU363108"/>
    </source>
</evidence>
<proteinExistence type="inferred from homology"/>
<evidence type="ECO:0000256" key="5">
    <source>
        <dbReference type="ARBA" id="ARBA00023136"/>
    </source>
</evidence>
<keyword evidence="7 8" id="KW-0807">Transducer</keyword>
<dbReference type="PANTHER" id="PTHR21143">
    <property type="entry name" value="INVERTEBRATE GUSTATORY RECEPTOR"/>
    <property type="match status" value="1"/>
</dbReference>
<dbReference type="PANTHER" id="PTHR21143:SF104">
    <property type="entry name" value="GUSTATORY RECEPTOR 8A-RELATED"/>
    <property type="match status" value="1"/>
</dbReference>
<evidence type="ECO:0000256" key="6">
    <source>
        <dbReference type="ARBA" id="ARBA00023170"/>
    </source>
</evidence>
<keyword evidence="2 8" id="KW-1003">Cell membrane</keyword>
<keyword evidence="6 8" id="KW-0675">Receptor</keyword>
<dbReference type="GO" id="GO:0007635">
    <property type="term" value="P:chemosensory behavior"/>
    <property type="evidence" value="ECO:0007669"/>
    <property type="project" value="TreeGrafter"/>
</dbReference>
<evidence type="ECO:0000256" key="2">
    <source>
        <dbReference type="ARBA" id="ARBA00022475"/>
    </source>
</evidence>
<evidence type="ECO:0000256" key="3">
    <source>
        <dbReference type="ARBA" id="ARBA00022692"/>
    </source>
</evidence>
<comment type="similarity">
    <text evidence="8">Belongs to the insect chemoreceptor superfamily. Gustatory receptor (GR) family.</text>
</comment>
<accession>A0A182RG21</accession>
<dbReference type="VEuPathDB" id="VectorBase:AFUN2_010524"/>
<feature type="transmembrane region" description="Helical" evidence="8">
    <location>
        <begin position="259"/>
        <end position="282"/>
    </location>
</feature>
<keyword evidence="4 8" id="KW-1133">Transmembrane helix</keyword>
<dbReference type="EnsemblMetazoa" id="AFUN005158-RA">
    <property type="protein sequence ID" value="AFUN005158-PA"/>
    <property type="gene ID" value="AFUN005158"/>
</dbReference>
<dbReference type="GO" id="GO:0005886">
    <property type="term" value="C:plasma membrane"/>
    <property type="evidence" value="ECO:0007669"/>
    <property type="project" value="UniProtKB-SubCell"/>
</dbReference>
<dbReference type="Pfam" id="PF08395">
    <property type="entry name" value="7tm_7"/>
    <property type="match status" value="1"/>
</dbReference>
<feature type="transmembrane region" description="Helical" evidence="8">
    <location>
        <begin position="377"/>
        <end position="397"/>
    </location>
</feature>
<evidence type="ECO:0000256" key="7">
    <source>
        <dbReference type="ARBA" id="ARBA00023224"/>
    </source>
</evidence>
<dbReference type="GO" id="GO:0050909">
    <property type="term" value="P:sensory perception of taste"/>
    <property type="evidence" value="ECO:0007669"/>
    <property type="project" value="InterPro"/>
</dbReference>
<dbReference type="GO" id="GO:0008049">
    <property type="term" value="P:male courtship behavior"/>
    <property type="evidence" value="ECO:0007669"/>
    <property type="project" value="TreeGrafter"/>
</dbReference>
<organism evidence="9">
    <name type="scientific">Anopheles funestus</name>
    <name type="common">African malaria mosquito</name>
    <dbReference type="NCBI Taxonomy" id="62324"/>
    <lineage>
        <taxon>Eukaryota</taxon>
        <taxon>Metazoa</taxon>
        <taxon>Ecdysozoa</taxon>
        <taxon>Arthropoda</taxon>
        <taxon>Hexapoda</taxon>
        <taxon>Insecta</taxon>
        <taxon>Pterygota</taxon>
        <taxon>Neoptera</taxon>
        <taxon>Endopterygota</taxon>
        <taxon>Diptera</taxon>
        <taxon>Nematocera</taxon>
        <taxon>Culicoidea</taxon>
        <taxon>Culicidae</taxon>
        <taxon>Anophelinae</taxon>
        <taxon>Anopheles</taxon>
    </lineage>
</organism>
<dbReference type="GO" id="GO:0007165">
    <property type="term" value="P:signal transduction"/>
    <property type="evidence" value="ECO:0007669"/>
    <property type="project" value="UniProtKB-KW"/>
</dbReference>
<feature type="transmembrane region" description="Helical" evidence="8">
    <location>
        <begin position="82"/>
        <end position="103"/>
    </location>
</feature>
<dbReference type="STRING" id="62324.A0A182RG21"/>
<evidence type="ECO:0000256" key="4">
    <source>
        <dbReference type="ARBA" id="ARBA00022989"/>
    </source>
</evidence>
<dbReference type="VEuPathDB" id="VectorBase:AFUN005158"/>
<dbReference type="AlphaFoldDB" id="A0A182RG21"/>
<comment type="caution">
    <text evidence="8">Lacks conserved residue(s) required for the propagation of feature annotation.</text>
</comment>
<feature type="transmembrane region" description="Helical" evidence="8">
    <location>
        <begin position="45"/>
        <end position="62"/>
    </location>
</feature>
<dbReference type="InterPro" id="IPR013604">
    <property type="entry name" value="7TM_chemorcpt"/>
</dbReference>
<dbReference type="GO" id="GO:0030424">
    <property type="term" value="C:axon"/>
    <property type="evidence" value="ECO:0007669"/>
    <property type="project" value="TreeGrafter"/>
</dbReference>
<comment type="function">
    <text evidence="8">Gustatory receptor which mediates acceptance or avoidance behavior, depending on its substrates.</text>
</comment>
<evidence type="ECO:0000313" key="9">
    <source>
        <dbReference type="EnsemblMetazoa" id="AFUN005158-PA"/>
    </source>
</evidence>
<feature type="transmembrane region" description="Helical" evidence="8">
    <location>
        <begin position="135"/>
        <end position="158"/>
    </location>
</feature>
<reference evidence="9" key="1">
    <citation type="submission" date="2020-05" db="UniProtKB">
        <authorList>
            <consortium name="EnsemblMetazoa"/>
        </authorList>
    </citation>
    <scope>IDENTIFICATION</scope>
    <source>
        <strain evidence="9">FUMOZ</strain>
    </source>
</reference>
<feature type="transmembrane region" description="Helical" evidence="8">
    <location>
        <begin position="294"/>
        <end position="314"/>
    </location>
</feature>
<sequence length="416" mass="47931">MRRFFKATNFIQTLRVMYCIAKVLGLISFTASFDEVGIRRSFKDVLTFVGFLFFDSFIVYSAGIPPKTESPTYFNSSLIEFILSLFLTLQLVALLGLPIANYVQAHSYNRMVELITEVDLELERLGYKHDYSAEYFYTTAYLTISLALQISCLLGTAFTNPFLVEFDTGRNVYALMGFIMCNLVYIVTSCYCCVTLWAIVYRYHKINATFSLYFHTDHEQSKRQLLPLSEKETIKSIALLYMKLGNAVQMYNRCFFVHLFYIIASAFGLNLVCFFTIIHMYLISSGSDHLDPVIISQIFLSISFILIILQVMFASNLMHKQVRIFTLIVAKRTAILLHKAVIYNECNSLVLEQLRSYSVQLCHEVPKASCYFYDIDWGFLLTMISSFATYLNILVQFDIMQLRTMSFKSNSTLAII</sequence>